<evidence type="ECO:0000256" key="6">
    <source>
        <dbReference type="HAMAP-Rule" id="MF_00006"/>
    </source>
</evidence>
<proteinExistence type="inferred from homology"/>
<dbReference type="InterPro" id="IPR009049">
    <property type="entry name" value="Argininosuccinate_lyase"/>
</dbReference>
<name>A0A495IFN1_9MICO</name>
<dbReference type="InterPro" id="IPR000362">
    <property type="entry name" value="Fumarate_lyase_fam"/>
</dbReference>
<gene>
    <name evidence="6" type="primary">argH</name>
    <name evidence="9" type="ORF">C8E83_1579</name>
</gene>
<keyword evidence="4 6" id="KW-0028">Amino-acid biosynthesis</keyword>
<dbReference type="OrthoDB" id="9769623at2"/>
<keyword evidence="6" id="KW-0963">Cytoplasm</keyword>
<comment type="pathway">
    <text evidence="1 6">Amino-acid biosynthesis; L-arginine biosynthesis; L-arginine from L-ornithine and carbamoyl phosphate: step 3/3.</text>
</comment>
<dbReference type="PANTHER" id="PTHR43814:SF1">
    <property type="entry name" value="ARGININOSUCCINATE LYASE"/>
    <property type="match status" value="1"/>
</dbReference>
<dbReference type="CDD" id="cd01359">
    <property type="entry name" value="Argininosuccinate_lyase"/>
    <property type="match status" value="1"/>
</dbReference>
<feature type="domain" description="Fumarate lyase N-terminal" evidence="7">
    <location>
        <begin position="36"/>
        <end position="321"/>
    </location>
</feature>
<dbReference type="AlphaFoldDB" id="A0A495IFN1"/>
<keyword evidence="3 6" id="KW-0055">Arginine biosynthesis</keyword>
<dbReference type="InterPro" id="IPR029419">
    <property type="entry name" value="Arg_succ_lyase_C"/>
</dbReference>
<evidence type="ECO:0000259" key="8">
    <source>
        <dbReference type="Pfam" id="PF14698"/>
    </source>
</evidence>
<dbReference type="PROSITE" id="PS00163">
    <property type="entry name" value="FUMARATE_LYASES"/>
    <property type="match status" value="1"/>
</dbReference>
<evidence type="ECO:0000259" key="7">
    <source>
        <dbReference type="Pfam" id="PF00206"/>
    </source>
</evidence>
<evidence type="ECO:0000256" key="3">
    <source>
        <dbReference type="ARBA" id="ARBA00022571"/>
    </source>
</evidence>
<keyword evidence="10" id="KW-1185">Reference proteome</keyword>
<feature type="domain" description="Argininosuccinate lyase C-terminal" evidence="8">
    <location>
        <begin position="384"/>
        <end position="452"/>
    </location>
</feature>
<dbReference type="HAMAP" id="MF_00006">
    <property type="entry name" value="Arg_succ_lyase"/>
    <property type="match status" value="1"/>
</dbReference>
<dbReference type="EMBL" id="RBKS01000001">
    <property type="protein sequence ID" value="RKR74460.1"/>
    <property type="molecule type" value="Genomic_DNA"/>
</dbReference>
<dbReference type="FunFam" id="1.20.200.10:FF:000015">
    <property type="entry name" value="argininosuccinate lyase isoform X2"/>
    <property type="match status" value="1"/>
</dbReference>
<dbReference type="PRINTS" id="PR00145">
    <property type="entry name" value="ARGSUCLYASE"/>
</dbReference>
<sequence length="488" mass="52033">MSDSNRATEAGARSADSGRAGALWGGRFASGPSPELQALSKSTQFDWQLAPYDIAGSRAHAAALNAAGYLTAAELKGMLDALDALERGVADGTLTAADSDEDVHSALERHLMAIAGPELGGKLRAGRSRNDQIATLVRLYLRDHAGVIARLVVDVIDAIVAQANAHPTEIMPGRTHLQHAQPVLLAHHLLAHAWPLVRDLERLRDWGVRAAASPYGAGALAGSSLGLDPALVARELGFDRTTENSIDATASRDVVAEFAFATAMIGIDVSRLAEEIIVWNTREFGFVTLHDGFSTGSSIMPQKKNPDIAELARGKSGRLIGNLTGLLATLKGLPLAYNRDLQEDKEPVFDTVTQLEVLLPAFAGMVATLRFDVDRMAELAPQGFSLATDVAEWLVKQGVPFRDAHEISGSLVRFCEENGLDLDQPTDEQYAAVSPHLTPEIRSVLTVQGSVASRNGVGGTAPDRVAEQLAQLTERVRHLVATLVPGEV</sequence>
<dbReference type="Gene3D" id="1.10.275.10">
    <property type="entry name" value="Fumarase/aspartase (N-terminal domain)"/>
    <property type="match status" value="1"/>
</dbReference>
<dbReference type="Pfam" id="PF00206">
    <property type="entry name" value="Lyase_1"/>
    <property type="match status" value="1"/>
</dbReference>
<accession>A0A495IFN1</accession>
<dbReference type="PRINTS" id="PR00149">
    <property type="entry name" value="FUMRATELYASE"/>
</dbReference>
<dbReference type="InterPro" id="IPR020557">
    <property type="entry name" value="Fumarate_lyase_CS"/>
</dbReference>
<comment type="catalytic activity">
    <reaction evidence="6">
        <text>2-(N(omega)-L-arginino)succinate = fumarate + L-arginine</text>
        <dbReference type="Rhea" id="RHEA:24020"/>
        <dbReference type="ChEBI" id="CHEBI:29806"/>
        <dbReference type="ChEBI" id="CHEBI:32682"/>
        <dbReference type="ChEBI" id="CHEBI:57472"/>
        <dbReference type="EC" id="4.3.2.1"/>
    </reaction>
</comment>
<dbReference type="InterPro" id="IPR022761">
    <property type="entry name" value="Fumarate_lyase_N"/>
</dbReference>
<dbReference type="Proteomes" id="UP000280008">
    <property type="component" value="Unassembled WGS sequence"/>
</dbReference>
<dbReference type="GO" id="GO:0005829">
    <property type="term" value="C:cytosol"/>
    <property type="evidence" value="ECO:0007669"/>
    <property type="project" value="TreeGrafter"/>
</dbReference>
<comment type="caution">
    <text evidence="9">The sequence shown here is derived from an EMBL/GenBank/DDBJ whole genome shotgun (WGS) entry which is preliminary data.</text>
</comment>
<dbReference type="GO" id="GO:0042450">
    <property type="term" value="P:L-arginine biosynthetic process via ornithine"/>
    <property type="evidence" value="ECO:0007669"/>
    <property type="project" value="UniProtKB-UniRule"/>
</dbReference>
<evidence type="ECO:0000256" key="2">
    <source>
        <dbReference type="ARBA" id="ARBA00012338"/>
    </source>
</evidence>
<evidence type="ECO:0000313" key="9">
    <source>
        <dbReference type="EMBL" id="RKR74460.1"/>
    </source>
</evidence>
<dbReference type="NCBIfam" id="TIGR00838">
    <property type="entry name" value="argH"/>
    <property type="match status" value="1"/>
</dbReference>
<dbReference type="RefSeq" id="WP_121371800.1">
    <property type="nucleotide sequence ID" value="NZ_RBKS01000001.1"/>
</dbReference>
<dbReference type="InterPro" id="IPR008948">
    <property type="entry name" value="L-Aspartase-like"/>
</dbReference>
<dbReference type="EC" id="4.3.2.1" evidence="2 6"/>
<dbReference type="InterPro" id="IPR024083">
    <property type="entry name" value="Fumarase/histidase_N"/>
</dbReference>
<evidence type="ECO:0000256" key="4">
    <source>
        <dbReference type="ARBA" id="ARBA00022605"/>
    </source>
</evidence>
<dbReference type="Gene3D" id="1.20.200.10">
    <property type="entry name" value="Fumarase/aspartase (Central domain)"/>
    <property type="match status" value="1"/>
</dbReference>
<comment type="similarity">
    <text evidence="6">Belongs to the lyase 1 family. Argininosuccinate lyase subfamily.</text>
</comment>
<dbReference type="GO" id="GO:0004056">
    <property type="term" value="F:argininosuccinate lyase activity"/>
    <property type="evidence" value="ECO:0007669"/>
    <property type="project" value="UniProtKB-UniRule"/>
</dbReference>
<dbReference type="FunFam" id="1.10.40.30:FF:000001">
    <property type="entry name" value="Argininosuccinate lyase"/>
    <property type="match status" value="1"/>
</dbReference>
<dbReference type="SUPFAM" id="SSF48557">
    <property type="entry name" value="L-aspartase-like"/>
    <property type="match status" value="1"/>
</dbReference>
<protein>
    <recommendedName>
        <fullName evidence="2 6">Argininosuccinate lyase</fullName>
        <shortName evidence="6">ASAL</shortName>
        <ecNumber evidence="2 6">4.3.2.1</ecNumber>
    </recommendedName>
    <alternativeName>
        <fullName evidence="6">Arginosuccinase</fullName>
    </alternativeName>
</protein>
<reference evidence="9 10" key="1">
    <citation type="submission" date="2018-10" db="EMBL/GenBank/DDBJ databases">
        <title>Sequencing the genomes of 1000 actinobacteria strains.</title>
        <authorList>
            <person name="Klenk H.-P."/>
        </authorList>
    </citation>
    <scope>NUCLEOTIDE SEQUENCE [LARGE SCALE GENOMIC DNA]</scope>
    <source>
        <strain evidence="9 10">DSM 17894</strain>
    </source>
</reference>
<evidence type="ECO:0000256" key="5">
    <source>
        <dbReference type="ARBA" id="ARBA00023239"/>
    </source>
</evidence>
<dbReference type="PANTHER" id="PTHR43814">
    <property type="entry name" value="ARGININOSUCCINATE LYASE"/>
    <property type="match status" value="1"/>
</dbReference>
<evidence type="ECO:0000313" key="10">
    <source>
        <dbReference type="Proteomes" id="UP000280008"/>
    </source>
</evidence>
<organism evidence="9 10">
    <name type="scientific">Frondihabitans australicus</name>
    <dbReference type="NCBI Taxonomy" id="386892"/>
    <lineage>
        <taxon>Bacteria</taxon>
        <taxon>Bacillati</taxon>
        <taxon>Actinomycetota</taxon>
        <taxon>Actinomycetes</taxon>
        <taxon>Micrococcales</taxon>
        <taxon>Microbacteriaceae</taxon>
        <taxon>Frondihabitans</taxon>
    </lineage>
</organism>
<comment type="subcellular location">
    <subcellularLocation>
        <location evidence="6">Cytoplasm</location>
    </subcellularLocation>
</comment>
<keyword evidence="5 6" id="KW-0456">Lyase</keyword>
<evidence type="ECO:0000256" key="1">
    <source>
        <dbReference type="ARBA" id="ARBA00004941"/>
    </source>
</evidence>
<dbReference type="UniPathway" id="UPA00068">
    <property type="reaction ID" value="UER00114"/>
</dbReference>
<dbReference type="Pfam" id="PF14698">
    <property type="entry name" value="ASL_C2"/>
    <property type="match status" value="1"/>
</dbReference>
<dbReference type="Gene3D" id="1.10.40.30">
    <property type="entry name" value="Fumarase/aspartase (C-terminal domain)"/>
    <property type="match status" value="1"/>
</dbReference>